<reference evidence="9" key="1">
    <citation type="submission" date="2023-07" db="EMBL/GenBank/DDBJ databases">
        <authorList>
            <consortium name="AG Swart"/>
            <person name="Singh M."/>
            <person name="Singh A."/>
            <person name="Seah K."/>
            <person name="Emmerich C."/>
        </authorList>
    </citation>
    <scope>NUCLEOTIDE SEQUENCE</scope>
    <source>
        <strain evidence="9">DP1</strain>
    </source>
</reference>
<dbReference type="PROSITE" id="PS51767">
    <property type="entry name" value="PEPTIDASE_A1"/>
    <property type="match status" value="1"/>
</dbReference>
<organism evidence="9 10">
    <name type="scientific">Euplotes crassus</name>
    <dbReference type="NCBI Taxonomy" id="5936"/>
    <lineage>
        <taxon>Eukaryota</taxon>
        <taxon>Sar</taxon>
        <taxon>Alveolata</taxon>
        <taxon>Ciliophora</taxon>
        <taxon>Intramacronucleata</taxon>
        <taxon>Spirotrichea</taxon>
        <taxon>Hypotrichia</taxon>
        <taxon>Euplotida</taxon>
        <taxon>Euplotidae</taxon>
        <taxon>Moneuplotes</taxon>
    </lineage>
</organism>
<keyword evidence="7" id="KW-0732">Signal</keyword>
<dbReference type="AlphaFoldDB" id="A0AAD1XFJ7"/>
<dbReference type="InterPro" id="IPR001461">
    <property type="entry name" value="Aspartic_peptidase_A1"/>
</dbReference>
<dbReference type="GO" id="GO:0004190">
    <property type="term" value="F:aspartic-type endopeptidase activity"/>
    <property type="evidence" value="ECO:0007669"/>
    <property type="project" value="UniProtKB-KW"/>
</dbReference>
<dbReference type="Pfam" id="PF00026">
    <property type="entry name" value="Asp"/>
    <property type="match status" value="1"/>
</dbReference>
<keyword evidence="3" id="KW-0064">Aspartyl protease</keyword>
<comment type="similarity">
    <text evidence="1">Belongs to the peptidase A1 family.</text>
</comment>
<dbReference type="Gene3D" id="2.40.70.10">
    <property type="entry name" value="Acid Proteases"/>
    <property type="match status" value="2"/>
</dbReference>
<dbReference type="SUPFAM" id="SSF50630">
    <property type="entry name" value="Acid proteases"/>
    <property type="match status" value="1"/>
</dbReference>
<keyword evidence="10" id="KW-1185">Reference proteome</keyword>
<evidence type="ECO:0000256" key="3">
    <source>
        <dbReference type="ARBA" id="ARBA00022750"/>
    </source>
</evidence>
<proteinExistence type="inferred from homology"/>
<dbReference type="PANTHER" id="PTHR47966">
    <property type="entry name" value="BETA-SITE APP-CLEAVING ENZYME, ISOFORM A-RELATED"/>
    <property type="match status" value="1"/>
</dbReference>
<feature type="active site" evidence="5">
    <location>
        <position position="282"/>
    </location>
</feature>
<sequence length="407" mass="44699">MKFAIIAAMLLVSAFAARIELTKTNTEKKMVTHLKESFAKGNIKTISHAELLRSSNDVPMTTNLDNLVLTDHPSIPLENFEDLQYYGAVEVGSNADSYNFVLDTGSGWAWVSAKGCDNCPGENRFDSSKSTSFETTGQRKDLSYGKGFASGPISYDEFYMGTEGSTHLRFIPADKSKDMEGTKADGIIGLTPVSTGGEELFVDRLHEDGVINKREFTTYIGKQDEQSYIDFGANEADTSDVTYIPLSKLPGTRELIYWSADFDSFTVAGHDLDLTYTSTIWDTGTSLIGFGPSDHKKVVSGLANGKQLVKTSDGFYGVGDCSDASQIDSLDLTFNGHEISVPSDEFVVLLPEDKPEYCFFLLFEINLPGALLGDSFLRDLSIIHDQEEQRLGVFPKKTAEDLIKESA</sequence>
<evidence type="ECO:0000256" key="5">
    <source>
        <dbReference type="PIRSR" id="PIRSR601461-1"/>
    </source>
</evidence>
<keyword evidence="2" id="KW-0645">Protease</keyword>
<dbReference type="EMBL" id="CAMPGE010011438">
    <property type="protein sequence ID" value="CAI2370273.1"/>
    <property type="molecule type" value="Genomic_DNA"/>
</dbReference>
<gene>
    <name evidence="9" type="ORF">ECRASSUSDP1_LOCUS11582</name>
</gene>
<dbReference type="GO" id="GO:0006508">
    <property type="term" value="P:proteolysis"/>
    <property type="evidence" value="ECO:0007669"/>
    <property type="project" value="UniProtKB-KW"/>
</dbReference>
<evidence type="ECO:0000256" key="6">
    <source>
        <dbReference type="PIRSR" id="PIRSR601461-2"/>
    </source>
</evidence>
<feature type="disulfide bond" evidence="6">
    <location>
        <begin position="321"/>
        <end position="358"/>
    </location>
</feature>
<dbReference type="InterPro" id="IPR034164">
    <property type="entry name" value="Pepsin-like_dom"/>
</dbReference>
<name>A0AAD1XFJ7_EUPCR</name>
<dbReference type="Proteomes" id="UP001295684">
    <property type="component" value="Unassembled WGS sequence"/>
</dbReference>
<dbReference type="CDD" id="cd05471">
    <property type="entry name" value="pepsin_like"/>
    <property type="match status" value="1"/>
</dbReference>
<evidence type="ECO:0000313" key="10">
    <source>
        <dbReference type="Proteomes" id="UP001295684"/>
    </source>
</evidence>
<evidence type="ECO:0000313" key="9">
    <source>
        <dbReference type="EMBL" id="CAI2370273.1"/>
    </source>
</evidence>
<dbReference type="InterPro" id="IPR033121">
    <property type="entry name" value="PEPTIDASE_A1"/>
</dbReference>
<evidence type="ECO:0000259" key="8">
    <source>
        <dbReference type="PROSITE" id="PS51767"/>
    </source>
</evidence>
<protein>
    <recommendedName>
        <fullName evidence="8">Peptidase A1 domain-containing protein</fullName>
    </recommendedName>
</protein>
<keyword evidence="4" id="KW-0378">Hydrolase</keyword>
<evidence type="ECO:0000256" key="2">
    <source>
        <dbReference type="ARBA" id="ARBA00022670"/>
    </source>
</evidence>
<feature type="chain" id="PRO_5042221713" description="Peptidase A1 domain-containing protein" evidence="7">
    <location>
        <begin position="17"/>
        <end position="407"/>
    </location>
</feature>
<evidence type="ECO:0000256" key="4">
    <source>
        <dbReference type="ARBA" id="ARBA00022801"/>
    </source>
</evidence>
<feature type="active site" evidence="5">
    <location>
        <position position="103"/>
    </location>
</feature>
<comment type="caution">
    <text evidence="9">The sequence shown here is derived from an EMBL/GenBank/DDBJ whole genome shotgun (WGS) entry which is preliminary data.</text>
</comment>
<feature type="signal peptide" evidence="7">
    <location>
        <begin position="1"/>
        <end position="16"/>
    </location>
</feature>
<dbReference type="PRINTS" id="PR00792">
    <property type="entry name" value="PEPSIN"/>
</dbReference>
<accession>A0AAD1XFJ7</accession>
<dbReference type="InterPro" id="IPR021109">
    <property type="entry name" value="Peptidase_aspartic_dom_sf"/>
</dbReference>
<keyword evidence="6" id="KW-1015">Disulfide bond</keyword>
<feature type="domain" description="Peptidase A1" evidence="8">
    <location>
        <begin position="85"/>
        <end position="394"/>
    </location>
</feature>
<evidence type="ECO:0000256" key="7">
    <source>
        <dbReference type="SAM" id="SignalP"/>
    </source>
</evidence>
<dbReference type="PANTHER" id="PTHR47966:SF51">
    <property type="entry name" value="BETA-SITE APP-CLEAVING ENZYME, ISOFORM A-RELATED"/>
    <property type="match status" value="1"/>
</dbReference>
<evidence type="ECO:0000256" key="1">
    <source>
        <dbReference type="ARBA" id="ARBA00007447"/>
    </source>
</evidence>